<evidence type="ECO:0000256" key="2">
    <source>
        <dbReference type="ARBA" id="ARBA00023316"/>
    </source>
</evidence>
<dbReference type="Proteomes" id="UP001312865">
    <property type="component" value="Unassembled WGS sequence"/>
</dbReference>
<dbReference type="Pfam" id="PF01520">
    <property type="entry name" value="Amidase_3"/>
    <property type="match status" value="1"/>
</dbReference>
<gene>
    <name evidence="4" type="ORF">WAK64_01380</name>
</gene>
<dbReference type="PIRSF" id="PIRSF037846">
    <property type="entry name" value="Autolysin_YrvJ_prd"/>
    <property type="match status" value="1"/>
</dbReference>
<name>A0ABU8H937_9BACI</name>
<dbReference type="SMART" id="SM00646">
    <property type="entry name" value="Ami_3"/>
    <property type="match status" value="1"/>
</dbReference>
<dbReference type="SMART" id="SM00287">
    <property type="entry name" value="SH3b"/>
    <property type="match status" value="4"/>
</dbReference>
<evidence type="ECO:0000313" key="4">
    <source>
        <dbReference type="EMBL" id="MEI5905716.1"/>
    </source>
</evidence>
<reference evidence="4 5" key="1">
    <citation type="journal article" date="2018" name="J. Microbiol.">
        <title>Bacillus spongiae sp. nov., isolated from sponge of Jeju Island.</title>
        <authorList>
            <person name="Lee G.E."/>
            <person name="Im W.T."/>
            <person name="Park J.S."/>
        </authorList>
    </citation>
    <scope>NUCLEOTIDE SEQUENCE [LARGE SCALE GENOMIC DNA]</scope>
    <source>
        <strain evidence="4 5">135PIL107-10</strain>
    </source>
</reference>
<comment type="caution">
    <text evidence="4">The sequence shown here is derived from an EMBL/GenBank/DDBJ whole genome shotgun (WGS) entry which is preliminary data.</text>
</comment>
<dbReference type="InterPro" id="IPR002508">
    <property type="entry name" value="MurNAc-LAA_cat"/>
</dbReference>
<sequence>MRGKTSFIILVVFTLLLIALLLFLSEDPKRITIQSDKVNARKGPGLSYEAITSVHKGEIYTILSKKQDWVEIQLPDRQKGWVPAWTNETILSSAASYDLAKENEIHIRKIPPTSTASIGELYRQNLVSKISLQNSSLEVPRTINNRQTVISVETLFIRQNPSLTGTIIGTINKGKMFTVINQQEEWMEIHYKGASGWISSSYVQHVTTEYQGNQPSDHVLYGTVTINQLNIRDRAALSGNVISSVSYGEKLQIVADQNDWAKIILNNDQTGWVTKDYLEVAFYNQQRPTSFPTSIKHESAQILYNGTNIRSGPSLEHNIIQKVSAGNEYSIIQQVGEWYKLALSEGGEYGYVAEWMVSTQMTDSTPNQLPKENILAGKTILIDPGHGGIDSGTIGARGTFEKLITMKIAESLSNKLKQAGARAILTRKEDAYVTLQTRVNLSHYYEADAFLSLHFDSVDDSTIHGHTAYYFDKPQQKLALSINEHFTQASAIKNRGVQQGDYYVLRENNQPSVLLELGFLSHLHEEWIVHSTLFKERTTTGIYNGLVQFFQ</sequence>
<evidence type="ECO:0000256" key="1">
    <source>
        <dbReference type="ARBA" id="ARBA00022801"/>
    </source>
</evidence>
<proteinExistence type="predicted"/>
<protein>
    <submittedName>
        <fullName evidence="4">SH3 domain-containing protein</fullName>
    </submittedName>
</protein>
<feature type="domain" description="SH3b" evidence="3">
    <location>
        <begin position="144"/>
        <end position="207"/>
    </location>
</feature>
<dbReference type="InterPro" id="IPR036028">
    <property type="entry name" value="SH3-like_dom_sf"/>
</dbReference>
<dbReference type="Pfam" id="PF08239">
    <property type="entry name" value="SH3_3"/>
    <property type="match status" value="4"/>
</dbReference>
<feature type="domain" description="SH3b" evidence="3">
    <location>
        <begin position="26"/>
        <end position="90"/>
    </location>
</feature>
<evidence type="ECO:0000313" key="5">
    <source>
        <dbReference type="Proteomes" id="UP001312865"/>
    </source>
</evidence>
<dbReference type="SUPFAM" id="SSF53187">
    <property type="entry name" value="Zn-dependent exopeptidases"/>
    <property type="match status" value="1"/>
</dbReference>
<dbReference type="CDD" id="cd02696">
    <property type="entry name" value="MurNAc-LAA"/>
    <property type="match status" value="1"/>
</dbReference>
<feature type="domain" description="SH3b" evidence="3">
    <location>
        <begin position="219"/>
        <end position="282"/>
    </location>
</feature>
<accession>A0ABU8H937</accession>
<dbReference type="PANTHER" id="PTHR34408:SF1">
    <property type="entry name" value="GLYCOSYL HYDROLASE FAMILY 19 DOMAIN-CONTAINING PROTEIN HI_1415"/>
    <property type="match status" value="1"/>
</dbReference>
<organism evidence="4 5">
    <name type="scientific">Bacillus spongiae</name>
    <dbReference type="NCBI Taxonomy" id="2683610"/>
    <lineage>
        <taxon>Bacteria</taxon>
        <taxon>Bacillati</taxon>
        <taxon>Bacillota</taxon>
        <taxon>Bacilli</taxon>
        <taxon>Bacillales</taxon>
        <taxon>Bacillaceae</taxon>
        <taxon>Bacillus</taxon>
    </lineage>
</organism>
<dbReference type="CDD" id="cd00174">
    <property type="entry name" value="SH3"/>
    <property type="match status" value="1"/>
</dbReference>
<dbReference type="PANTHER" id="PTHR34408">
    <property type="entry name" value="FAMILY PROTEIN, PUTATIVE-RELATED"/>
    <property type="match status" value="1"/>
</dbReference>
<dbReference type="SUPFAM" id="SSF50044">
    <property type="entry name" value="SH3-domain"/>
    <property type="match status" value="2"/>
</dbReference>
<dbReference type="InterPro" id="IPR052354">
    <property type="entry name" value="Cell_Wall_Dynamics_Protein"/>
</dbReference>
<dbReference type="PROSITE" id="PS51781">
    <property type="entry name" value="SH3B"/>
    <property type="match status" value="4"/>
</dbReference>
<dbReference type="RefSeq" id="WP_336585129.1">
    <property type="nucleotide sequence ID" value="NZ_JBBAXC010000001.1"/>
</dbReference>
<dbReference type="InterPro" id="IPR003646">
    <property type="entry name" value="SH3-like_bac-type"/>
</dbReference>
<evidence type="ECO:0000259" key="3">
    <source>
        <dbReference type="PROSITE" id="PS51781"/>
    </source>
</evidence>
<dbReference type="Gene3D" id="2.30.30.40">
    <property type="entry name" value="SH3 Domains"/>
    <property type="match status" value="4"/>
</dbReference>
<dbReference type="InterPro" id="IPR017293">
    <property type="entry name" value="N-acetylmuramoyl-L-ala_amidase"/>
</dbReference>
<keyword evidence="2" id="KW-0961">Cell wall biogenesis/degradation</keyword>
<keyword evidence="1" id="KW-0378">Hydrolase</keyword>
<keyword evidence="5" id="KW-1185">Reference proteome</keyword>
<dbReference type="Gene3D" id="3.40.630.40">
    <property type="entry name" value="Zn-dependent exopeptidases"/>
    <property type="match status" value="1"/>
</dbReference>
<feature type="domain" description="SH3b" evidence="3">
    <location>
        <begin position="297"/>
        <end position="360"/>
    </location>
</feature>
<dbReference type="EMBL" id="JBBAXC010000001">
    <property type="protein sequence ID" value="MEI5905716.1"/>
    <property type="molecule type" value="Genomic_DNA"/>
</dbReference>